<feature type="transmembrane region" description="Helical" evidence="2">
    <location>
        <begin position="27"/>
        <end position="49"/>
    </location>
</feature>
<evidence type="ECO:0000313" key="3">
    <source>
        <dbReference type="EMBL" id="KAK0735508.1"/>
    </source>
</evidence>
<keyword evidence="4" id="KW-1185">Reference proteome</keyword>
<accession>A0AA40BJT2</accession>
<feature type="compositionally biased region" description="Polar residues" evidence="1">
    <location>
        <begin position="120"/>
        <end position="144"/>
    </location>
</feature>
<name>A0AA40BJT2_9PEZI</name>
<gene>
    <name evidence="3" type="ORF">B0T21DRAFT_187686</name>
</gene>
<keyword evidence="2" id="KW-0812">Transmembrane</keyword>
<feature type="region of interest" description="Disordered" evidence="1">
    <location>
        <begin position="117"/>
        <end position="144"/>
    </location>
</feature>
<organism evidence="3 4">
    <name type="scientific">Apiosordaria backusii</name>
    <dbReference type="NCBI Taxonomy" id="314023"/>
    <lineage>
        <taxon>Eukaryota</taxon>
        <taxon>Fungi</taxon>
        <taxon>Dikarya</taxon>
        <taxon>Ascomycota</taxon>
        <taxon>Pezizomycotina</taxon>
        <taxon>Sordariomycetes</taxon>
        <taxon>Sordariomycetidae</taxon>
        <taxon>Sordariales</taxon>
        <taxon>Lasiosphaeriaceae</taxon>
        <taxon>Apiosordaria</taxon>
    </lineage>
</organism>
<evidence type="ECO:0000256" key="1">
    <source>
        <dbReference type="SAM" id="MobiDB-lite"/>
    </source>
</evidence>
<dbReference type="EMBL" id="JAUKTV010000007">
    <property type="protein sequence ID" value="KAK0735508.1"/>
    <property type="molecule type" value="Genomic_DNA"/>
</dbReference>
<protein>
    <submittedName>
        <fullName evidence="3">Uncharacterized protein</fullName>
    </submittedName>
</protein>
<evidence type="ECO:0000313" key="4">
    <source>
        <dbReference type="Proteomes" id="UP001172159"/>
    </source>
</evidence>
<comment type="caution">
    <text evidence="3">The sequence shown here is derived from an EMBL/GenBank/DDBJ whole genome shotgun (WGS) entry which is preliminary data.</text>
</comment>
<dbReference type="Proteomes" id="UP001172159">
    <property type="component" value="Unassembled WGS sequence"/>
</dbReference>
<dbReference type="AlphaFoldDB" id="A0AA40BJT2"/>
<keyword evidence="2" id="KW-1133">Transmembrane helix</keyword>
<sequence length="156" mass="17798">MLLNQHFSYIQLYSVHSLHISFTPRYIPFHIIMMLIQFMSCHAILLVSLTTSYNPPIFVPPSHSCLRQGLINLFTHSQTTETKVLYQPKSKKRNKSSQPPLIPLCYARADKDKIPPALNPKSQCHVSTPTNDRNNKMSSVYKSASPTGMFHARTKL</sequence>
<reference evidence="3" key="1">
    <citation type="submission" date="2023-06" db="EMBL/GenBank/DDBJ databases">
        <title>Genome-scale phylogeny and comparative genomics of the fungal order Sordariales.</title>
        <authorList>
            <consortium name="Lawrence Berkeley National Laboratory"/>
            <person name="Hensen N."/>
            <person name="Bonometti L."/>
            <person name="Westerberg I."/>
            <person name="Brannstrom I.O."/>
            <person name="Guillou S."/>
            <person name="Cros-Aarteil S."/>
            <person name="Calhoun S."/>
            <person name="Haridas S."/>
            <person name="Kuo A."/>
            <person name="Mondo S."/>
            <person name="Pangilinan J."/>
            <person name="Riley R."/>
            <person name="Labutti K."/>
            <person name="Andreopoulos B."/>
            <person name="Lipzen A."/>
            <person name="Chen C."/>
            <person name="Yanf M."/>
            <person name="Daum C."/>
            <person name="Ng V."/>
            <person name="Clum A."/>
            <person name="Steindorff A."/>
            <person name="Ohm R."/>
            <person name="Martin F."/>
            <person name="Silar P."/>
            <person name="Natvig D."/>
            <person name="Lalanne C."/>
            <person name="Gautier V."/>
            <person name="Ament-Velasquez S.L."/>
            <person name="Kruys A."/>
            <person name="Hutchinson M.I."/>
            <person name="Powell A.J."/>
            <person name="Barry K."/>
            <person name="Miller A.N."/>
            <person name="Grigoriev I.V."/>
            <person name="Debuchy R."/>
            <person name="Gladieux P."/>
            <person name="Thoren M.H."/>
            <person name="Johannesson H."/>
        </authorList>
    </citation>
    <scope>NUCLEOTIDE SEQUENCE</scope>
    <source>
        <strain evidence="3">CBS 540.89</strain>
    </source>
</reference>
<evidence type="ECO:0000256" key="2">
    <source>
        <dbReference type="SAM" id="Phobius"/>
    </source>
</evidence>
<proteinExistence type="predicted"/>
<keyword evidence="2" id="KW-0472">Membrane</keyword>